<evidence type="ECO:0000313" key="2">
    <source>
        <dbReference type="Proteomes" id="UP000610203"/>
    </source>
</evidence>
<comment type="caution">
    <text evidence="1">The sequence shown here is derived from an EMBL/GenBank/DDBJ whole genome shotgun (WGS) entry which is preliminary data.</text>
</comment>
<reference evidence="2" key="1">
    <citation type="journal article" date="2019" name="Int. J. Syst. Evol. Microbiol.">
        <title>The Global Catalogue of Microorganisms (GCM) 10K type strain sequencing project: providing services to taxonomists for standard genome sequencing and annotation.</title>
        <authorList>
            <consortium name="The Broad Institute Genomics Platform"/>
            <consortium name="The Broad Institute Genome Sequencing Center for Infectious Disease"/>
            <person name="Wu L."/>
            <person name="Ma J."/>
        </authorList>
    </citation>
    <scope>NUCLEOTIDE SEQUENCE [LARGE SCALE GENOMIC DNA]</scope>
    <source>
        <strain evidence="2">KCTC 42280</strain>
    </source>
</reference>
<dbReference type="Proteomes" id="UP000610203">
    <property type="component" value="Unassembled WGS sequence"/>
</dbReference>
<proteinExistence type="predicted"/>
<protein>
    <submittedName>
        <fullName evidence="1">Methylase</fullName>
    </submittedName>
</protein>
<accession>A0ABQ3GT42</accession>
<dbReference type="PANTHER" id="PTHR20974">
    <property type="entry name" value="UPF0585 PROTEIN CG18661"/>
    <property type="match status" value="1"/>
</dbReference>
<gene>
    <name evidence="1" type="ORF">GCM10016272_24500</name>
</gene>
<keyword evidence="2" id="KW-1185">Reference proteome</keyword>
<dbReference type="InterPro" id="IPR010342">
    <property type="entry name" value="DUF938"/>
</dbReference>
<dbReference type="PANTHER" id="PTHR20974:SF0">
    <property type="entry name" value="UPF0585 PROTEIN CG18661"/>
    <property type="match status" value="1"/>
</dbReference>
<keyword evidence="1" id="KW-0808">Transferase</keyword>
<dbReference type="GO" id="GO:0008168">
    <property type="term" value="F:methyltransferase activity"/>
    <property type="evidence" value="ECO:0007669"/>
    <property type="project" value="UniProtKB-KW"/>
</dbReference>
<dbReference type="GO" id="GO:0032259">
    <property type="term" value="P:methylation"/>
    <property type="evidence" value="ECO:0007669"/>
    <property type="project" value="UniProtKB-KW"/>
</dbReference>
<dbReference type="EMBL" id="BMZR01000007">
    <property type="protein sequence ID" value="GHD36917.1"/>
    <property type="molecule type" value="Genomic_DNA"/>
</dbReference>
<sequence>MHDDNLDSDNPNSKADISALPFSQACENNKQPILEVLQTELQGFSHVLEVGSGTGQHSVYFAPHLSHLKWQTSDVTGNHRHIIAWHNAYPTPNLYSPLAFDLAHDSVPVSSHLDNSHLNSSDIDKPYDVIFTANTLHIISWALVERLFALAGDALPVDGKLIVYGPFNEHGKYTSEGNQRFDRMLRAGNPDSGIRDKEDIVSLANAHHLQLSKTYAMPANNQLLVFRKN</sequence>
<keyword evidence="1" id="KW-0489">Methyltransferase</keyword>
<evidence type="ECO:0000313" key="1">
    <source>
        <dbReference type="EMBL" id="GHD36917.1"/>
    </source>
</evidence>
<dbReference type="InterPro" id="IPR029063">
    <property type="entry name" value="SAM-dependent_MTases_sf"/>
</dbReference>
<dbReference type="RefSeq" id="WP_189586409.1">
    <property type="nucleotide sequence ID" value="NZ_BMZR01000007.1"/>
</dbReference>
<name>A0ABQ3GT42_9GAMM</name>
<dbReference type="SUPFAM" id="SSF53335">
    <property type="entry name" value="S-adenosyl-L-methionine-dependent methyltransferases"/>
    <property type="match status" value="1"/>
</dbReference>
<organism evidence="1 2">
    <name type="scientific">Psychrobacter glaciei</name>
    <dbReference type="NCBI Taxonomy" id="619771"/>
    <lineage>
        <taxon>Bacteria</taxon>
        <taxon>Pseudomonadati</taxon>
        <taxon>Pseudomonadota</taxon>
        <taxon>Gammaproteobacteria</taxon>
        <taxon>Moraxellales</taxon>
        <taxon>Moraxellaceae</taxon>
        <taxon>Psychrobacter</taxon>
    </lineage>
</organism>
<dbReference type="Pfam" id="PF06080">
    <property type="entry name" value="DUF938"/>
    <property type="match status" value="1"/>
</dbReference>
<dbReference type="Gene3D" id="3.40.50.150">
    <property type="entry name" value="Vaccinia Virus protein VP39"/>
    <property type="match status" value="1"/>
</dbReference>